<protein>
    <recommendedName>
        <fullName evidence="3">DUF937 domain-containing protein</fullName>
    </recommendedName>
</protein>
<dbReference type="SUPFAM" id="SSF140804">
    <property type="entry name" value="YidB-like"/>
    <property type="match status" value="1"/>
</dbReference>
<evidence type="ECO:0000313" key="2">
    <source>
        <dbReference type="Proteomes" id="UP000190667"/>
    </source>
</evidence>
<dbReference type="EMBL" id="MRUL01000008">
    <property type="protein sequence ID" value="OON39509.1"/>
    <property type="molecule type" value="Genomic_DNA"/>
</dbReference>
<evidence type="ECO:0000313" key="1">
    <source>
        <dbReference type="EMBL" id="OON39509.1"/>
    </source>
</evidence>
<name>A0A1S8YKA3_9GAMM</name>
<keyword evidence="2" id="KW-1185">Reference proteome</keyword>
<reference evidence="1 2" key="1">
    <citation type="submission" date="2016-12" db="EMBL/GenBank/DDBJ databases">
        <title>Izhakiella australiana sp. nov. of genus Izhakiella isolated from Australian desert.</title>
        <authorList>
            <person name="Ji M."/>
        </authorList>
    </citation>
    <scope>NUCLEOTIDE SEQUENCE [LARGE SCALE GENOMIC DNA]</scope>
    <source>
        <strain evidence="1 2">D4N98</strain>
    </source>
</reference>
<accession>A0A1S8YKA3</accession>
<comment type="caution">
    <text evidence="1">The sequence shown here is derived from an EMBL/GenBank/DDBJ whole genome shotgun (WGS) entry which is preliminary data.</text>
</comment>
<dbReference type="InterPro" id="IPR045372">
    <property type="entry name" value="YidB"/>
</dbReference>
<sequence>MGLLDQVIKNIAGGQAKSDVHSQESQVLNAVLQWVEEQGGFQAVLEKLHQGGLGAILGSWLGQGENTSVEASQLQSAFDHSELQSLADKLGTNTEGALSHLQQVLPELVDKASPQGTLNTEHLGALVDNIFGRK</sequence>
<proteinExistence type="predicted"/>
<dbReference type="RefSeq" id="WP_078003074.1">
    <property type="nucleotide sequence ID" value="NZ_MRUL01000008.1"/>
</dbReference>
<dbReference type="Pfam" id="PF20159">
    <property type="entry name" value="YidB"/>
    <property type="match status" value="1"/>
</dbReference>
<evidence type="ECO:0008006" key="3">
    <source>
        <dbReference type="Google" id="ProtNLM"/>
    </source>
</evidence>
<organism evidence="1 2">
    <name type="scientific">Izhakiella australiensis</name>
    <dbReference type="NCBI Taxonomy" id="1926881"/>
    <lineage>
        <taxon>Bacteria</taxon>
        <taxon>Pseudomonadati</taxon>
        <taxon>Pseudomonadota</taxon>
        <taxon>Gammaproteobacteria</taxon>
        <taxon>Enterobacterales</taxon>
        <taxon>Erwiniaceae</taxon>
        <taxon>Izhakiella</taxon>
    </lineage>
</organism>
<gene>
    <name evidence="1" type="ORF">BTJ39_12685</name>
</gene>
<dbReference type="Gene3D" id="1.10.10.690">
    <property type="entry name" value="YidB-like"/>
    <property type="match status" value="1"/>
</dbReference>
<dbReference type="AlphaFoldDB" id="A0A1S8YKA3"/>
<dbReference type="Proteomes" id="UP000190667">
    <property type="component" value="Unassembled WGS sequence"/>
</dbReference>
<dbReference type="InterPro" id="IPR027405">
    <property type="entry name" value="YidB-like"/>
</dbReference>
<dbReference type="STRING" id="1926881.BTJ39_12685"/>